<dbReference type="NCBIfam" id="NF008692">
    <property type="entry name" value="PRK11713.1-5"/>
    <property type="match status" value="1"/>
</dbReference>
<evidence type="ECO:0000256" key="12">
    <source>
        <dbReference type="PIRNR" id="PIRNR015601"/>
    </source>
</evidence>
<proteinExistence type="inferred from homology"/>
<sequence length="246" mass="27535">MPRFFIEPSQVRENRIVIQGNDVNHIKNVLRMRPGDELSLSDGRGTDYFCRILSMERDQICLSIENSWKSYVELPVKLYLFQGLPKADKMEFIIQKAVELGVYEIIPVRTKRVIVKLDEKKETKKIARWQQIAEGGAKQSGRGIIPEIKPVMGFSEALAYAGNLEGVLIPYEKAEGIEKTREMIAGLKGKKSVGIFIGPEGGFDEAEVEAAMAAGVLPVTLGKRILRTETAGLAMLSVLMFEFEEE</sequence>
<organism evidence="15 16">
    <name type="scientific">Frisingicoccus caecimuris</name>
    <dbReference type="NCBI Taxonomy" id="1796636"/>
    <lineage>
        <taxon>Bacteria</taxon>
        <taxon>Bacillati</taxon>
        <taxon>Bacillota</taxon>
        <taxon>Clostridia</taxon>
        <taxon>Lachnospirales</taxon>
        <taxon>Lachnospiraceae</taxon>
        <taxon>Frisingicoccus</taxon>
    </lineage>
</organism>
<comment type="similarity">
    <text evidence="2 12">Belongs to the RNA methyltransferase RsmE family.</text>
</comment>
<evidence type="ECO:0000256" key="5">
    <source>
        <dbReference type="ARBA" id="ARBA00022490"/>
    </source>
</evidence>
<dbReference type="InterPro" id="IPR006700">
    <property type="entry name" value="RsmE"/>
</dbReference>
<evidence type="ECO:0000256" key="9">
    <source>
        <dbReference type="ARBA" id="ARBA00022691"/>
    </source>
</evidence>
<dbReference type="EMBL" id="SLXA01000002">
    <property type="protein sequence ID" value="TCO85773.1"/>
    <property type="molecule type" value="Genomic_DNA"/>
</dbReference>
<comment type="function">
    <text evidence="10 12">Specifically methylates the N3 position of the uracil ring of uridine 1498 (m3U1498) in 16S rRNA. Acts on the fully assembled 30S ribosomal subunit.</text>
</comment>
<evidence type="ECO:0000256" key="1">
    <source>
        <dbReference type="ARBA" id="ARBA00004496"/>
    </source>
</evidence>
<dbReference type="GO" id="GO:0005737">
    <property type="term" value="C:cytoplasm"/>
    <property type="evidence" value="ECO:0007669"/>
    <property type="project" value="UniProtKB-SubCell"/>
</dbReference>
<evidence type="ECO:0000256" key="10">
    <source>
        <dbReference type="ARBA" id="ARBA00025699"/>
    </source>
</evidence>
<dbReference type="SUPFAM" id="SSF75217">
    <property type="entry name" value="alpha/beta knot"/>
    <property type="match status" value="1"/>
</dbReference>
<evidence type="ECO:0000259" key="13">
    <source>
        <dbReference type="Pfam" id="PF04452"/>
    </source>
</evidence>
<accession>A0A4R2LHP5</accession>
<dbReference type="PANTHER" id="PTHR30027:SF3">
    <property type="entry name" value="16S RRNA (URACIL(1498)-N(3))-METHYLTRANSFERASE"/>
    <property type="match status" value="1"/>
</dbReference>
<evidence type="ECO:0000256" key="7">
    <source>
        <dbReference type="ARBA" id="ARBA00022603"/>
    </source>
</evidence>
<evidence type="ECO:0000256" key="6">
    <source>
        <dbReference type="ARBA" id="ARBA00022552"/>
    </source>
</evidence>
<dbReference type="InterPro" id="IPR029028">
    <property type="entry name" value="Alpha/beta_knot_MTases"/>
</dbReference>
<reference evidence="15 16" key="1">
    <citation type="submission" date="2019-03" db="EMBL/GenBank/DDBJ databases">
        <title>Genomic Encyclopedia of Type Strains, Phase IV (KMG-IV): sequencing the most valuable type-strain genomes for metagenomic binning, comparative biology and taxonomic classification.</title>
        <authorList>
            <person name="Goeker M."/>
        </authorList>
    </citation>
    <scope>NUCLEOTIDE SEQUENCE [LARGE SCALE GENOMIC DNA]</scope>
    <source>
        <strain evidence="15 16">DSM 28559</strain>
    </source>
</reference>
<dbReference type="Gene3D" id="2.40.240.20">
    <property type="entry name" value="Hypothetical PUA domain-like, domain 1"/>
    <property type="match status" value="1"/>
</dbReference>
<dbReference type="CDD" id="cd18084">
    <property type="entry name" value="RsmE-like"/>
    <property type="match status" value="1"/>
</dbReference>
<dbReference type="SUPFAM" id="SSF88697">
    <property type="entry name" value="PUA domain-like"/>
    <property type="match status" value="1"/>
</dbReference>
<dbReference type="InterPro" id="IPR046886">
    <property type="entry name" value="RsmE_MTase_dom"/>
</dbReference>
<evidence type="ECO:0000256" key="3">
    <source>
        <dbReference type="ARBA" id="ARBA00012328"/>
    </source>
</evidence>
<keyword evidence="6 12" id="KW-0698">rRNA processing</keyword>
<keyword evidence="9 12" id="KW-0949">S-adenosyl-L-methionine</keyword>
<evidence type="ECO:0000313" key="16">
    <source>
        <dbReference type="Proteomes" id="UP000295711"/>
    </source>
</evidence>
<evidence type="ECO:0000313" key="15">
    <source>
        <dbReference type="EMBL" id="TCO85773.1"/>
    </source>
</evidence>
<dbReference type="Gene3D" id="3.40.1280.10">
    <property type="match status" value="1"/>
</dbReference>
<comment type="catalytic activity">
    <reaction evidence="11 12">
        <text>uridine(1498) in 16S rRNA + S-adenosyl-L-methionine = N(3)-methyluridine(1498) in 16S rRNA + S-adenosyl-L-homocysteine + H(+)</text>
        <dbReference type="Rhea" id="RHEA:42920"/>
        <dbReference type="Rhea" id="RHEA-COMP:10283"/>
        <dbReference type="Rhea" id="RHEA-COMP:10284"/>
        <dbReference type="ChEBI" id="CHEBI:15378"/>
        <dbReference type="ChEBI" id="CHEBI:57856"/>
        <dbReference type="ChEBI" id="CHEBI:59789"/>
        <dbReference type="ChEBI" id="CHEBI:65315"/>
        <dbReference type="ChEBI" id="CHEBI:74502"/>
        <dbReference type="EC" id="2.1.1.193"/>
    </reaction>
</comment>
<dbReference type="RefSeq" id="WP_132088534.1">
    <property type="nucleotide sequence ID" value="NZ_JANKAQ010000001.1"/>
</dbReference>
<dbReference type="Pfam" id="PF20260">
    <property type="entry name" value="PUA_4"/>
    <property type="match status" value="1"/>
</dbReference>
<dbReference type="Proteomes" id="UP000295711">
    <property type="component" value="Unassembled WGS sequence"/>
</dbReference>
<keyword evidence="7 12" id="KW-0489">Methyltransferase</keyword>
<feature type="domain" description="Ribosomal RNA small subunit methyltransferase E PUA-like" evidence="14">
    <location>
        <begin position="18"/>
        <end position="64"/>
    </location>
</feature>
<evidence type="ECO:0000256" key="4">
    <source>
        <dbReference type="ARBA" id="ARBA00013673"/>
    </source>
</evidence>
<evidence type="ECO:0000256" key="2">
    <source>
        <dbReference type="ARBA" id="ARBA00005528"/>
    </source>
</evidence>
<dbReference type="InterPro" id="IPR029026">
    <property type="entry name" value="tRNA_m1G_MTases_N"/>
</dbReference>
<evidence type="ECO:0000259" key="14">
    <source>
        <dbReference type="Pfam" id="PF20260"/>
    </source>
</evidence>
<keyword evidence="16" id="KW-1185">Reference proteome</keyword>
<name>A0A4R2LHP5_9FIRM</name>
<dbReference type="EC" id="2.1.1.193" evidence="3 12"/>
<dbReference type="InterPro" id="IPR046887">
    <property type="entry name" value="RsmE_PUA-like"/>
</dbReference>
<feature type="domain" description="Ribosomal RNA small subunit methyltransferase E methyltransferase" evidence="13">
    <location>
        <begin position="73"/>
        <end position="240"/>
    </location>
</feature>
<protein>
    <recommendedName>
        <fullName evidence="4 12">Ribosomal RNA small subunit methyltransferase E</fullName>
        <ecNumber evidence="3 12">2.1.1.193</ecNumber>
    </recommendedName>
</protein>
<comment type="caution">
    <text evidence="15">The sequence shown here is derived from an EMBL/GenBank/DDBJ whole genome shotgun (WGS) entry which is preliminary data.</text>
</comment>
<dbReference type="PANTHER" id="PTHR30027">
    <property type="entry name" value="RIBOSOMAL RNA SMALL SUBUNIT METHYLTRANSFERASE E"/>
    <property type="match status" value="1"/>
</dbReference>
<evidence type="ECO:0000256" key="11">
    <source>
        <dbReference type="ARBA" id="ARBA00047944"/>
    </source>
</evidence>
<comment type="subcellular location">
    <subcellularLocation>
        <location evidence="1 12">Cytoplasm</location>
    </subcellularLocation>
</comment>
<dbReference type="Pfam" id="PF04452">
    <property type="entry name" value="Methyltrans_RNA"/>
    <property type="match status" value="1"/>
</dbReference>
<evidence type="ECO:0000256" key="8">
    <source>
        <dbReference type="ARBA" id="ARBA00022679"/>
    </source>
</evidence>
<dbReference type="PIRSF" id="PIRSF015601">
    <property type="entry name" value="MTase_slr0722"/>
    <property type="match status" value="1"/>
</dbReference>
<gene>
    <name evidence="15" type="ORF">EV212_10288</name>
</gene>
<dbReference type="NCBIfam" id="TIGR00046">
    <property type="entry name" value="RsmE family RNA methyltransferase"/>
    <property type="match status" value="1"/>
</dbReference>
<dbReference type="GO" id="GO:0070475">
    <property type="term" value="P:rRNA base methylation"/>
    <property type="evidence" value="ECO:0007669"/>
    <property type="project" value="TreeGrafter"/>
</dbReference>
<dbReference type="GO" id="GO:0070042">
    <property type="term" value="F:rRNA (uridine-N3-)-methyltransferase activity"/>
    <property type="evidence" value="ECO:0007669"/>
    <property type="project" value="TreeGrafter"/>
</dbReference>
<dbReference type="AlphaFoldDB" id="A0A4R2LHP5"/>
<keyword evidence="8 12" id="KW-0808">Transferase</keyword>
<dbReference type="OrthoDB" id="9815641at2"/>
<keyword evidence="5 12" id="KW-0963">Cytoplasm</keyword>
<dbReference type="InterPro" id="IPR015947">
    <property type="entry name" value="PUA-like_sf"/>
</dbReference>